<reference evidence="2" key="2">
    <citation type="submission" date="2019-06" db="EMBL/GenBank/DDBJ databases">
        <title>Co-occurence of chitin degradation, pigmentation and bioactivity in marine Pseudoalteromonas.</title>
        <authorList>
            <person name="Sonnenschein E.C."/>
            <person name="Bech P.K."/>
        </authorList>
    </citation>
    <scope>NUCLEOTIDE SEQUENCE [LARGE SCALE GENOMIC DNA]</scope>
    <source>
        <strain evidence="2">S2599</strain>
    </source>
</reference>
<reference evidence="1 2" key="1">
    <citation type="submission" date="2018-01" db="EMBL/GenBank/DDBJ databases">
        <authorList>
            <person name="Paulsen S."/>
            <person name="Gram L.K."/>
        </authorList>
    </citation>
    <scope>NUCLEOTIDE SEQUENCE [LARGE SCALE GENOMIC DNA]</scope>
    <source>
        <strain evidence="1 2">S2599</strain>
    </source>
</reference>
<organism evidence="1 2">
    <name type="scientific">Pseudoalteromonas rubra</name>
    <dbReference type="NCBI Taxonomy" id="43658"/>
    <lineage>
        <taxon>Bacteria</taxon>
        <taxon>Pseudomonadati</taxon>
        <taxon>Pseudomonadota</taxon>
        <taxon>Gammaproteobacteria</taxon>
        <taxon>Alteromonadales</taxon>
        <taxon>Pseudoalteromonadaceae</taxon>
        <taxon>Pseudoalteromonas</taxon>
    </lineage>
</organism>
<comment type="caution">
    <text evidence="1">The sequence shown here is derived from an EMBL/GenBank/DDBJ whole genome shotgun (WGS) entry which is preliminary data.</text>
</comment>
<accession>A0A5S3WJ43</accession>
<evidence type="ECO:0000313" key="2">
    <source>
        <dbReference type="Proteomes" id="UP000306719"/>
    </source>
</evidence>
<gene>
    <name evidence="1" type="ORF">CWB98_24135</name>
</gene>
<dbReference type="Pfam" id="PF11104">
    <property type="entry name" value="PilM_2"/>
    <property type="match status" value="1"/>
</dbReference>
<dbReference type="EMBL" id="PNCJ01000220">
    <property type="protein sequence ID" value="TMP26651.1"/>
    <property type="molecule type" value="Genomic_DNA"/>
</dbReference>
<name>A0A5S3WJ43_9GAMM</name>
<dbReference type="InterPro" id="IPR043129">
    <property type="entry name" value="ATPase_NBD"/>
</dbReference>
<dbReference type="SUPFAM" id="SSF53067">
    <property type="entry name" value="Actin-like ATPase domain"/>
    <property type="match status" value="1"/>
</dbReference>
<dbReference type="InterPro" id="IPR005883">
    <property type="entry name" value="PilM"/>
</dbReference>
<dbReference type="Gene3D" id="3.30.420.40">
    <property type="match status" value="1"/>
</dbReference>
<dbReference type="Proteomes" id="UP000306719">
    <property type="component" value="Unassembled WGS sequence"/>
</dbReference>
<proteinExistence type="predicted"/>
<evidence type="ECO:0000313" key="1">
    <source>
        <dbReference type="EMBL" id="TMP26651.1"/>
    </source>
</evidence>
<feature type="non-terminal residue" evidence="1">
    <location>
        <position position="1"/>
    </location>
</feature>
<dbReference type="AlphaFoldDB" id="A0A5S3WJ43"/>
<sequence>QVDYIVLSGGTAMIEGLDRLLIDELGIHTVVVDPFASMEIGSKVDQELMQKHKAQFAVAAGLALRSFSACHI</sequence>
<protein>
    <submittedName>
        <fullName evidence="1">Pilus assembly protein PilM</fullName>
    </submittedName>
</protein>
<dbReference type="RefSeq" id="WP_171045764.1">
    <property type="nucleotide sequence ID" value="NZ_PNCJ01000220.1"/>
</dbReference>